<keyword evidence="2" id="KW-1133">Transmembrane helix</keyword>
<comment type="subcellular location">
    <subcellularLocation>
        <location evidence="2">Endoplasmic reticulum membrane</location>
        <topology evidence="2">Multi-pass membrane protein</topology>
    </subcellularLocation>
</comment>
<evidence type="ECO:0000256" key="2">
    <source>
        <dbReference type="RuleBase" id="RU367073"/>
    </source>
</evidence>
<name>A0A2R5LNV2_9ACAR</name>
<keyword evidence="2" id="KW-0863">Zinc-finger</keyword>
<feature type="transmembrane region" description="Helical" evidence="2">
    <location>
        <begin position="42"/>
        <end position="65"/>
    </location>
</feature>
<feature type="region of interest" description="Disordered" evidence="3">
    <location>
        <begin position="161"/>
        <end position="199"/>
    </location>
</feature>
<keyword evidence="2" id="KW-0862">Zinc</keyword>
<dbReference type="GO" id="GO:1903373">
    <property type="term" value="P:positive regulation of endoplasmic reticulum tubular network organization"/>
    <property type="evidence" value="ECO:0007669"/>
    <property type="project" value="UniProtKB-UniRule"/>
</dbReference>
<proteinExistence type="inferred from homology"/>
<keyword evidence="2" id="KW-0472">Membrane</keyword>
<organism evidence="5">
    <name type="scientific">Ornithodoros turicata</name>
    <dbReference type="NCBI Taxonomy" id="34597"/>
    <lineage>
        <taxon>Eukaryota</taxon>
        <taxon>Metazoa</taxon>
        <taxon>Ecdysozoa</taxon>
        <taxon>Arthropoda</taxon>
        <taxon>Chelicerata</taxon>
        <taxon>Arachnida</taxon>
        <taxon>Acari</taxon>
        <taxon>Parasitiformes</taxon>
        <taxon>Ixodida</taxon>
        <taxon>Ixodoidea</taxon>
        <taxon>Argasidae</taxon>
        <taxon>Ornithodorinae</taxon>
        <taxon>Ornithodoros</taxon>
    </lineage>
</organism>
<evidence type="ECO:0000256" key="3">
    <source>
        <dbReference type="SAM" id="MobiDB-lite"/>
    </source>
</evidence>
<keyword evidence="2" id="KW-0812">Transmembrane</keyword>
<feature type="region of interest" description="Disordered" evidence="3">
    <location>
        <begin position="312"/>
        <end position="359"/>
    </location>
</feature>
<comment type="similarity">
    <text evidence="1 2">Belongs to the lunapark family.</text>
</comment>
<keyword evidence="2" id="KW-0256">Endoplasmic reticulum</keyword>
<feature type="domain" description="Lunapark zinc ribbon" evidence="4">
    <location>
        <begin position="237"/>
        <end position="286"/>
    </location>
</feature>
<feature type="transmembrane region" description="Helical" evidence="2">
    <location>
        <begin position="71"/>
        <end position="90"/>
    </location>
</feature>
<dbReference type="InterPro" id="IPR019273">
    <property type="entry name" value="Lunapark_Znf"/>
</dbReference>
<evidence type="ECO:0000313" key="5">
    <source>
        <dbReference type="EMBL" id="MBY11216.1"/>
    </source>
</evidence>
<feature type="compositionally biased region" description="Basic and acidic residues" evidence="3">
    <location>
        <begin position="347"/>
        <end position="356"/>
    </location>
</feature>
<feature type="compositionally biased region" description="Low complexity" evidence="3">
    <location>
        <begin position="181"/>
        <end position="193"/>
    </location>
</feature>
<dbReference type="GO" id="GO:0071788">
    <property type="term" value="P:endoplasmic reticulum tubular network maintenance"/>
    <property type="evidence" value="ECO:0007669"/>
    <property type="project" value="UniProtKB-UniRule"/>
</dbReference>
<keyword evidence="2" id="KW-0479">Metal-binding</keyword>
<protein>
    <recommendedName>
        <fullName evidence="2">Endoplasmic reticulum junction formation protein lunapark</fullName>
    </recommendedName>
</protein>
<dbReference type="PANTHER" id="PTHR22166">
    <property type="entry name" value="ENDOPLASMIC RETICULUM JUNCTION FORMATION PROTEIN LUNAPARK"/>
    <property type="match status" value="1"/>
</dbReference>
<comment type="domain">
    <text evidence="2">The C4-type zinc finger motif is necessary both for its ER three-way tubular junction localization and formation.</text>
</comment>
<comment type="function">
    <text evidence="2">Plays a role in determining ER morphology.</text>
</comment>
<dbReference type="AlphaFoldDB" id="A0A2R5LNV2"/>
<dbReference type="PANTHER" id="PTHR22166:SF12">
    <property type="entry name" value="ENDOPLASMIC RETICULUM JUNCTION FORMATION PROTEIN LUNAPARK"/>
    <property type="match status" value="1"/>
</dbReference>
<evidence type="ECO:0000259" key="4">
    <source>
        <dbReference type="Pfam" id="PF10058"/>
    </source>
</evidence>
<sequence>MGVLWSRFKRKPGTKDLLEDIEKRIADINDYKHTKEKQQKRLVGALISYSCLFYILVVVITYIWYFPDTVHGQLLCAIPLVLFPVLIMVLKKLLQWYFRRKIELKNEELADLIREKKSVLNNVMETETFKVAREILEKYDPETLKRSIHLEEKVEMKQLALPERELRRRMPSSKGPPSHYQKLSQSSLKVSSSANAPHDERRLVVAPPGMIHRNGQHGPAPGPPLPRPILPRERTAFDRIIDFMVGEGPSSRYALICSRCFCHNGMALKEEYEYLAFRCCYCFHWNAAKKQRPELPKVIEISSGMLALPSTASSTVTQDNSSTTVANATASDNKEDESEMETCDEGVDSKASKEECSEGSLIRTRAQIVDASGDIVGIPREGPRHTRHTMTAPRQKSPQSKKVD</sequence>
<dbReference type="EMBL" id="GGLE01007090">
    <property type="protein sequence ID" value="MBY11216.1"/>
    <property type="molecule type" value="Transcribed_RNA"/>
</dbReference>
<feature type="compositionally biased region" description="Polar residues" evidence="3">
    <location>
        <begin position="312"/>
        <end position="331"/>
    </location>
</feature>
<dbReference type="InterPro" id="IPR040115">
    <property type="entry name" value="Lnp"/>
</dbReference>
<feature type="region of interest" description="Disordered" evidence="3">
    <location>
        <begin position="373"/>
        <end position="404"/>
    </location>
</feature>
<reference evidence="5" key="1">
    <citation type="submission" date="2018-03" db="EMBL/GenBank/DDBJ databases">
        <title>The relapsing fever spirochete Borrelia turicatae persists in the highly oxidative environment of its soft-bodied tick vector.</title>
        <authorList>
            <person name="Bourret T.J."/>
            <person name="Boyle W.K."/>
            <person name="Valenzuela J.G."/>
            <person name="Oliveira F."/>
            <person name="Lopez J.E."/>
        </authorList>
    </citation>
    <scope>NUCLEOTIDE SEQUENCE</scope>
    <source>
        <strain evidence="5">Kansas strain/isolate</strain>
        <tissue evidence="5">Salivary glands</tissue>
    </source>
</reference>
<feature type="compositionally biased region" description="Acidic residues" evidence="3">
    <location>
        <begin position="334"/>
        <end position="346"/>
    </location>
</feature>
<evidence type="ECO:0000256" key="1">
    <source>
        <dbReference type="ARBA" id="ARBA00009940"/>
    </source>
</evidence>
<dbReference type="GO" id="GO:0098826">
    <property type="term" value="C:endoplasmic reticulum tubular network membrane"/>
    <property type="evidence" value="ECO:0007669"/>
    <property type="project" value="UniProtKB-UniRule"/>
</dbReference>
<feature type="compositionally biased region" description="Polar residues" evidence="3">
    <location>
        <begin position="392"/>
        <end position="404"/>
    </location>
</feature>
<dbReference type="Pfam" id="PF10058">
    <property type="entry name" value="Zn_ribbon_10"/>
    <property type="match status" value="1"/>
</dbReference>
<dbReference type="GO" id="GO:0008270">
    <property type="term" value="F:zinc ion binding"/>
    <property type="evidence" value="ECO:0007669"/>
    <property type="project" value="UniProtKB-KW"/>
</dbReference>
<accession>A0A2R5LNV2</accession>